<dbReference type="Gene3D" id="3.50.50.60">
    <property type="entry name" value="FAD/NAD(P)-binding domain"/>
    <property type="match status" value="2"/>
</dbReference>
<gene>
    <name evidence="4" type="ORF">LCGC14_1474500</name>
</gene>
<dbReference type="PRINTS" id="PR00469">
    <property type="entry name" value="PNDRDTASEII"/>
</dbReference>
<dbReference type="SUPFAM" id="SSF51905">
    <property type="entry name" value="FAD/NAD(P)-binding domain"/>
    <property type="match status" value="1"/>
</dbReference>
<dbReference type="GO" id="GO:0019430">
    <property type="term" value="P:removal of superoxide radicals"/>
    <property type="evidence" value="ECO:0007669"/>
    <property type="project" value="InterPro"/>
</dbReference>
<dbReference type="InterPro" id="IPR050097">
    <property type="entry name" value="Ferredoxin-NADP_redctase_2"/>
</dbReference>
<protein>
    <recommendedName>
        <fullName evidence="3">FAD/NAD(P)-binding domain-containing protein</fullName>
    </recommendedName>
</protein>
<dbReference type="PANTHER" id="PTHR48105">
    <property type="entry name" value="THIOREDOXIN REDUCTASE 1-RELATED-RELATED"/>
    <property type="match status" value="1"/>
</dbReference>
<proteinExistence type="predicted"/>
<keyword evidence="2" id="KW-0560">Oxidoreductase</keyword>
<organism evidence="4">
    <name type="scientific">marine sediment metagenome</name>
    <dbReference type="NCBI Taxonomy" id="412755"/>
    <lineage>
        <taxon>unclassified sequences</taxon>
        <taxon>metagenomes</taxon>
        <taxon>ecological metagenomes</taxon>
    </lineage>
</organism>
<comment type="caution">
    <text evidence="4">The sequence shown here is derived from an EMBL/GenBank/DDBJ whole genome shotgun (WGS) entry which is preliminary data.</text>
</comment>
<evidence type="ECO:0000256" key="2">
    <source>
        <dbReference type="ARBA" id="ARBA00023002"/>
    </source>
</evidence>
<reference evidence="4" key="1">
    <citation type="journal article" date="2015" name="Nature">
        <title>Complex archaea that bridge the gap between prokaryotes and eukaryotes.</title>
        <authorList>
            <person name="Spang A."/>
            <person name="Saw J.H."/>
            <person name="Jorgensen S.L."/>
            <person name="Zaremba-Niedzwiedzka K."/>
            <person name="Martijn J."/>
            <person name="Lind A.E."/>
            <person name="van Eijk R."/>
            <person name="Schleper C."/>
            <person name="Guy L."/>
            <person name="Ettema T.J."/>
        </authorList>
    </citation>
    <scope>NUCLEOTIDE SEQUENCE</scope>
</reference>
<name>A0A0F9JXA3_9ZZZZ</name>
<dbReference type="Pfam" id="PF07992">
    <property type="entry name" value="Pyr_redox_2"/>
    <property type="match status" value="1"/>
</dbReference>
<evidence type="ECO:0000256" key="1">
    <source>
        <dbReference type="ARBA" id="ARBA00022630"/>
    </source>
</evidence>
<dbReference type="GO" id="GO:0004791">
    <property type="term" value="F:thioredoxin-disulfide reductase (NADPH) activity"/>
    <property type="evidence" value="ECO:0007669"/>
    <property type="project" value="InterPro"/>
</dbReference>
<feature type="domain" description="FAD/NAD(P)-binding" evidence="3">
    <location>
        <begin position="6"/>
        <end position="290"/>
    </location>
</feature>
<dbReference type="AlphaFoldDB" id="A0A0F9JXA3"/>
<dbReference type="InterPro" id="IPR036188">
    <property type="entry name" value="FAD/NAD-bd_sf"/>
</dbReference>
<evidence type="ECO:0000313" key="4">
    <source>
        <dbReference type="EMBL" id="KKM67101.1"/>
    </source>
</evidence>
<dbReference type="NCBIfam" id="TIGR01292">
    <property type="entry name" value="TRX_reduct"/>
    <property type="match status" value="1"/>
</dbReference>
<evidence type="ECO:0000259" key="3">
    <source>
        <dbReference type="Pfam" id="PF07992"/>
    </source>
</evidence>
<dbReference type="GO" id="GO:0005737">
    <property type="term" value="C:cytoplasm"/>
    <property type="evidence" value="ECO:0007669"/>
    <property type="project" value="InterPro"/>
</dbReference>
<dbReference type="EMBL" id="LAZR01010409">
    <property type="protein sequence ID" value="KKM67101.1"/>
    <property type="molecule type" value="Genomic_DNA"/>
</dbReference>
<dbReference type="PRINTS" id="PR00368">
    <property type="entry name" value="FADPNR"/>
</dbReference>
<sequence length="305" mass="33240">MNKEIYDLIIIGGGPAGLTAGIYAQRAGIKTVLLEKELPGGQVNEAPTIENYPGFQTISGMDLGNKMKEHALSFDLPIESQGVQSLKVDGDIKSIKTDVAELKAKAVIISTGAKPKRLDIKGEQKFLGRGVSYCGTCDGPFFKDKIVAAIGGGDRALKEALFLANITKKVYLIHRRDEFRGENINVERLKKKDNVEFILNTVVEEIKGDVKVSALNLKDIKKGITKDLPVEGTFIFVGVVPRNEFIEVDKDEHGFLITKLNLETSMSGVFAAGDCRSKNWRQVATAVGEGAQSLSSVEDYLHNLS</sequence>
<accession>A0A0F9JXA3</accession>
<keyword evidence="1" id="KW-0285">Flavoprotein</keyword>
<dbReference type="InterPro" id="IPR023753">
    <property type="entry name" value="FAD/NAD-binding_dom"/>
</dbReference>
<dbReference type="InterPro" id="IPR005982">
    <property type="entry name" value="Thioredox_Rdtase"/>
</dbReference>